<dbReference type="EMBL" id="JRLX01000010">
    <property type="protein sequence ID" value="KGO86440.1"/>
    <property type="molecule type" value="Genomic_DNA"/>
</dbReference>
<gene>
    <name evidence="4" type="ORF">Q765_11210</name>
</gene>
<feature type="domain" description="Secretion system C-terminal sorting" evidence="3">
    <location>
        <begin position="272"/>
        <end position="336"/>
    </location>
</feature>
<sequence>MKIKLLLSALFISGAAFAQEAIPSFYNFNASPGGVEEDVYTFVSSPTPIDQSATGANIAWIFNQLVDEGQSSTRVIVPTEAEVNTFPGSTMLVRTTAGNNVTNYYLATTAAGGYSLTGFQAGGMELNYSSNNGFLGDFPLSYGFTNTDDVAGTFEGMGAEGFFTGTGVTTVDAYGTLTVNVGTANATPVTRLKIVQDIDLTYLGFPVGTVNQTIYSYYGANLTTGPVFRSISTTLNIPILNIVNQTTTTHESYTATALGTTALTKNNTTIIAPNPVANVLHFAGDKAITGVTITDASGRVVLQNKAGNDIAVSHLSTGVYYVAVQSANGTEVQKMIKQ</sequence>
<dbReference type="OrthoDB" id="1138233at2"/>
<evidence type="ECO:0000259" key="3">
    <source>
        <dbReference type="Pfam" id="PF18962"/>
    </source>
</evidence>
<proteinExistence type="predicted"/>
<comment type="caution">
    <text evidence="4">The sequence shown here is derived from an EMBL/GenBank/DDBJ whole genome shotgun (WGS) entry which is preliminary data.</text>
</comment>
<keyword evidence="5" id="KW-1185">Reference proteome</keyword>
<dbReference type="RefSeq" id="WP_020213789.1">
    <property type="nucleotide sequence ID" value="NZ_JRLX01000010.1"/>
</dbReference>
<feature type="chain" id="PRO_5002003070" description="Secretion system C-terminal sorting domain-containing protein" evidence="2">
    <location>
        <begin position="19"/>
        <end position="338"/>
    </location>
</feature>
<evidence type="ECO:0000313" key="5">
    <source>
        <dbReference type="Proteomes" id="UP000030152"/>
    </source>
</evidence>
<evidence type="ECO:0000256" key="1">
    <source>
        <dbReference type="ARBA" id="ARBA00022729"/>
    </source>
</evidence>
<reference evidence="4 5" key="1">
    <citation type="submission" date="2013-09" db="EMBL/GenBank/DDBJ databases">
        <authorList>
            <person name="Zeng Z."/>
            <person name="Chen C."/>
        </authorList>
    </citation>
    <scope>NUCLEOTIDE SEQUENCE [LARGE SCALE GENOMIC DNA]</scope>
    <source>
        <strain evidence="4 5">WB 3.3-2</strain>
    </source>
</reference>
<dbReference type="STRING" id="1121895.GCA_000378485_02621"/>
<dbReference type="AlphaFoldDB" id="A0A0A2MDR1"/>
<dbReference type="eggNOG" id="ENOG50336DJ">
    <property type="taxonomic scope" value="Bacteria"/>
</dbReference>
<dbReference type="Proteomes" id="UP000030152">
    <property type="component" value="Unassembled WGS sequence"/>
</dbReference>
<dbReference type="Pfam" id="PF18962">
    <property type="entry name" value="Por_Secre_tail"/>
    <property type="match status" value="1"/>
</dbReference>
<dbReference type="NCBIfam" id="TIGR04183">
    <property type="entry name" value="Por_Secre_tail"/>
    <property type="match status" value="1"/>
</dbReference>
<protein>
    <recommendedName>
        <fullName evidence="3">Secretion system C-terminal sorting domain-containing protein</fullName>
    </recommendedName>
</protein>
<organism evidence="4 5">
    <name type="scientific">Flavobacterium rivuli WB 3.3-2 = DSM 21788</name>
    <dbReference type="NCBI Taxonomy" id="1121895"/>
    <lineage>
        <taxon>Bacteria</taxon>
        <taxon>Pseudomonadati</taxon>
        <taxon>Bacteroidota</taxon>
        <taxon>Flavobacteriia</taxon>
        <taxon>Flavobacteriales</taxon>
        <taxon>Flavobacteriaceae</taxon>
        <taxon>Flavobacterium</taxon>
    </lineage>
</organism>
<keyword evidence="1 2" id="KW-0732">Signal</keyword>
<evidence type="ECO:0000313" key="4">
    <source>
        <dbReference type="EMBL" id="KGO86440.1"/>
    </source>
</evidence>
<accession>A0A0A2MDR1</accession>
<name>A0A0A2MDR1_9FLAO</name>
<feature type="signal peptide" evidence="2">
    <location>
        <begin position="1"/>
        <end position="18"/>
    </location>
</feature>
<evidence type="ECO:0000256" key="2">
    <source>
        <dbReference type="SAM" id="SignalP"/>
    </source>
</evidence>
<dbReference type="InterPro" id="IPR026444">
    <property type="entry name" value="Secre_tail"/>
</dbReference>